<keyword evidence="3" id="KW-1185">Reference proteome</keyword>
<gene>
    <name evidence="2" type="ORF">E2C01_029829</name>
</gene>
<keyword evidence="1" id="KW-0812">Transmembrane</keyword>
<keyword evidence="1" id="KW-0472">Membrane</keyword>
<comment type="caution">
    <text evidence="2">The sequence shown here is derived from an EMBL/GenBank/DDBJ whole genome shotgun (WGS) entry which is preliminary data.</text>
</comment>
<dbReference type="Proteomes" id="UP000324222">
    <property type="component" value="Unassembled WGS sequence"/>
</dbReference>
<accession>A0A5B7EVM0</accession>
<proteinExistence type="predicted"/>
<dbReference type="EMBL" id="VSRR010003502">
    <property type="protein sequence ID" value="MPC36374.1"/>
    <property type="molecule type" value="Genomic_DNA"/>
</dbReference>
<evidence type="ECO:0000256" key="1">
    <source>
        <dbReference type="SAM" id="Phobius"/>
    </source>
</evidence>
<name>A0A5B7EVM0_PORTR</name>
<evidence type="ECO:0000313" key="2">
    <source>
        <dbReference type="EMBL" id="MPC36374.1"/>
    </source>
</evidence>
<feature type="transmembrane region" description="Helical" evidence="1">
    <location>
        <begin position="56"/>
        <end position="79"/>
    </location>
</feature>
<evidence type="ECO:0000313" key="3">
    <source>
        <dbReference type="Proteomes" id="UP000324222"/>
    </source>
</evidence>
<dbReference type="AlphaFoldDB" id="A0A5B7EVM0"/>
<keyword evidence="1" id="KW-1133">Transmembrane helix</keyword>
<reference evidence="2 3" key="1">
    <citation type="submission" date="2019-05" db="EMBL/GenBank/DDBJ databases">
        <title>Another draft genome of Portunus trituberculatus and its Hox gene families provides insights of decapod evolution.</title>
        <authorList>
            <person name="Jeong J.-H."/>
            <person name="Song I."/>
            <person name="Kim S."/>
            <person name="Choi T."/>
            <person name="Kim D."/>
            <person name="Ryu S."/>
            <person name="Kim W."/>
        </authorList>
    </citation>
    <scope>NUCLEOTIDE SEQUENCE [LARGE SCALE GENOMIC DNA]</scope>
    <source>
        <tissue evidence="2">Muscle</tissue>
    </source>
</reference>
<sequence>MVRFAAKFEFKSPSVHSVVRGHPTAKSEFRKAEIRQVRGLTVICRTAVRTWRRCNVFWSPGILGQIWISTTLLLIVSTIPLDA</sequence>
<protein>
    <submittedName>
        <fullName evidence="2">Uncharacterized protein</fullName>
    </submittedName>
</protein>
<organism evidence="2 3">
    <name type="scientific">Portunus trituberculatus</name>
    <name type="common">Swimming crab</name>
    <name type="synonym">Neptunus trituberculatus</name>
    <dbReference type="NCBI Taxonomy" id="210409"/>
    <lineage>
        <taxon>Eukaryota</taxon>
        <taxon>Metazoa</taxon>
        <taxon>Ecdysozoa</taxon>
        <taxon>Arthropoda</taxon>
        <taxon>Crustacea</taxon>
        <taxon>Multicrustacea</taxon>
        <taxon>Malacostraca</taxon>
        <taxon>Eumalacostraca</taxon>
        <taxon>Eucarida</taxon>
        <taxon>Decapoda</taxon>
        <taxon>Pleocyemata</taxon>
        <taxon>Brachyura</taxon>
        <taxon>Eubrachyura</taxon>
        <taxon>Portunoidea</taxon>
        <taxon>Portunidae</taxon>
        <taxon>Portuninae</taxon>
        <taxon>Portunus</taxon>
    </lineage>
</organism>